<reference evidence="2 3" key="1">
    <citation type="submission" date="2016-10" db="EMBL/GenBank/DDBJ databases">
        <authorList>
            <person name="Cai Z."/>
        </authorList>
    </citation>
    <scope>NUCLEOTIDE SEQUENCE [LARGE SCALE GENOMIC DNA]</scope>
</reference>
<evidence type="ECO:0000313" key="2">
    <source>
        <dbReference type="EMBL" id="SZX74251.1"/>
    </source>
</evidence>
<evidence type="ECO:0000313" key="3">
    <source>
        <dbReference type="Proteomes" id="UP000256970"/>
    </source>
</evidence>
<dbReference type="PROSITE" id="PS50940">
    <property type="entry name" value="CHIT_BIND_II"/>
    <property type="match status" value="1"/>
</dbReference>
<keyword evidence="3" id="KW-1185">Reference proteome</keyword>
<proteinExistence type="predicted"/>
<accession>A0A383W9W4</accession>
<name>A0A383W9W4_TETOB</name>
<dbReference type="EMBL" id="FNXT01001209">
    <property type="protein sequence ID" value="SZX74251.1"/>
    <property type="molecule type" value="Genomic_DNA"/>
</dbReference>
<dbReference type="InterPro" id="IPR002557">
    <property type="entry name" value="Chitin-bd_dom"/>
</dbReference>
<dbReference type="GO" id="GO:0005576">
    <property type="term" value="C:extracellular region"/>
    <property type="evidence" value="ECO:0007669"/>
    <property type="project" value="InterPro"/>
</dbReference>
<organism evidence="2 3">
    <name type="scientific">Tetradesmus obliquus</name>
    <name type="common">Green alga</name>
    <name type="synonym">Acutodesmus obliquus</name>
    <dbReference type="NCBI Taxonomy" id="3088"/>
    <lineage>
        <taxon>Eukaryota</taxon>
        <taxon>Viridiplantae</taxon>
        <taxon>Chlorophyta</taxon>
        <taxon>core chlorophytes</taxon>
        <taxon>Chlorophyceae</taxon>
        <taxon>CS clade</taxon>
        <taxon>Sphaeropleales</taxon>
        <taxon>Scenedesmaceae</taxon>
        <taxon>Tetradesmus</taxon>
    </lineage>
</organism>
<sequence>MSVAGDDLLSMPNPCSQWAAGSAHQNVDGLYAVPSPGCLQYVSCKQGTPDGPVMSCAPGQMFSLAKQACVSETTGYCMYDAVAAAPGASGYINQNSSTPQLGNRKLMQPAQNATPAYLDPSNWYMWTKYEPFDVNRVSKWMNITPEFPLSAVQFYKLSVACYPQELCLGSPKYKSGYYGTQLVSATTTFYECEQGKIWDGKSSCVPGASPYTGTDTSAYVDVPGLVSSGDKQKALPCSSMDGVVRAALIANPQATFALRDSGNSSVKPTFFTVKNVDAVVASEEVQGSSADAVPALLDPSNWYMWTKYEPFDVNRVSKWMNITPEFPLSAVQFYKLSVACYPQELCLGSPKYKSGYYGTQLVSATTTFYECEQGKIWDGKSSCVPGGWMMGG</sequence>
<gene>
    <name evidence="2" type="ORF">BQ4739_LOCUS14493</name>
</gene>
<protein>
    <recommendedName>
        <fullName evidence="1">Chitin-binding type-2 domain-containing protein</fullName>
    </recommendedName>
</protein>
<evidence type="ECO:0000259" key="1">
    <source>
        <dbReference type="PROSITE" id="PS50940"/>
    </source>
</evidence>
<dbReference type="InterPro" id="IPR036508">
    <property type="entry name" value="Chitin-bd_dom_sf"/>
</dbReference>
<dbReference type="AlphaFoldDB" id="A0A383W9W4"/>
<feature type="domain" description="Chitin-binding type-2" evidence="1">
    <location>
        <begin position="12"/>
        <end position="79"/>
    </location>
</feature>
<dbReference type="Pfam" id="PF01607">
    <property type="entry name" value="CBM_14"/>
    <property type="match status" value="1"/>
</dbReference>
<dbReference type="SUPFAM" id="SSF57625">
    <property type="entry name" value="Invertebrate chitin-binding proteins"/>
    <property type="match status" value="1"/>
</dbReference>
<dbReference type="GO" id="GO:0008061">
    <property type="term" value="F:chitin binding"/>
    <property type="evidence" value="ECO:0007669"/>
    <property type="project" value="InterPro"/>
</dbReference>
<dbReference type="Proteomes" id="UP000256970">
    <property type="component" value="Unassembled WGS sequence"/>
</dbReference>